<reference evidence="8" key="1">
    <citation type="submission" date="2025-08" db="UniProtKB">
        <authorList>
            <consortium name="RefSeq"/>
        </authorList>
    </citation>
    <scope>IDENTIFICATION</scope>
</reference>
<comment type="subcellular location">
    <subcellularLocation>
        <location evidence="1">Membrane</location>
        <topology evidence="1">Multi-pass membrane protein</topology>
    </subcellularLocation>
</comment>
<organism evidence="7 8">
    <name type="scientific">Salmo salar</name>
    <name type="common">Atlantic salmon</name>
    <dbReference type="NCBI Taxonomy" id="8030"/>
    <lineage>
        <taxon>Eukaryota</taxon>
        <taxon>Metazoa</taxon>
        <taxon>Chordata</taxon>
        <taxon>Craniata</taxon>
        <taxon>Vertebrata</taxon>
        <taxon>Euteleostomi</taxon>
        <taxon>Actinopterygii</taxon>
        <taxon>Neopterygii</taxon>
        <taxon>Teleostei</taxon>
        <taxon>Protacanthopterygii</taxon>
        <taxon>Salmoniformes</taxon>
        <taxon>Salmonidae</taxon>
        <taxon>Salmoninae</taxon>
        <taxon>Salmo</taxon>
    </lineage>
</organism>
<evidence type="ECO:0000256" key="4">
    <source>
        <dbReference type="ARBA" id="ARBA00023136"/>
    </source>
</evidence>
<evidence type="ECO:0000256" key="3">
    <source>
        <dbReference type="ARBA" id="ARBA00022989"/>
    </source>
</evidence>
<dbReference type="PANTHER" id="PTHR21041">
    <property type="entry name" value="DENDRITIC CELL-SPECIFIC TRANSMEMBRANE PROTEIN"/>
    <property type="match status" value="1"/>
</dbReference>
<dbReference type="RefSeq" id="XP_045574523.1">
    <property type="nucleotide sequence ID" value="XM_045718567.1"/>
</dbReference>
<feature type="transmembrane region" description="Helical" evidence="5">
    <location>
        <begin position="224"/>
        <end position="241"/>
    </location>
</feature>
<proteinExistence type="predicted"/>
<evidence type="ECO:0000313" key="7">
    <source>
        <dbReference type="Proteomes" id="UP001652741"/>
    </source>
</evidence>
<accession>A0ABM3ETZ0</accession>
<name>A0ABM3ETZ0_SALSA</name>
<keyword evidence="4 5" id="KW-0472">Membrane</keyword>
<dbReference type="InterPro" id="IPR012858">
    <property type="entry name" value="DC_STAMP-like"/>
</dbReference>
<feature type="transmembrane region" description="Helical" evidence="5">
    <location>
        <begin position="387"/>
        <end position="409"/>
    </location>
</feature>
<feature type="transmembrane region" description="Helical" evidence="5">
    <location>
        <begin position="308"/>
        <end position="329"/>
    </location>
</feature>
<keyword evidence="2 5" id="KW-0812">Transmembrane</keyword>
<feature type="transmembrane region" description="Helical" evidence="5">
    <location>
        <begin position="65"/>
        <end position="86"/>
    </location>
</feature>
<dbReference type="GeneID" id="106605478"/>
<evidence type="ECO:0000256" key="2">
    <source>
        <dbReference type="ARBA" id="ARBA00022692"/>
    </source>
</evidence>
<gene>
    <name evidence="8" type="primary">LOC106605478</name>
</gene>
<dbReference type="Pfam" id="PF07782">
    <property type="entry name" value="DC_STAMP"/>
    <property type="match status" value="1"/>
</dbReference>
<dbReference type="PANTHER" id="PTHR21041:SF2">
    <property type="entry name" value="DENDRITIC CELL-SPECIFIC TRANSMEMBRANE PROTEIN"/>
    <property type="match status" value="1"/>
</dbReference>
<evidence type="ECO:0000259" key="6">
    <source>
        <dbReference type="Pfam" id="PF07782"/>
    </source>
</evidence>
<feature type="domain" description="Dendritic cell-specific transmembrane protein-like" evidence="6">
    <location>
        <begin position="250"/>
        <end position="437"/>
    </location>
</feature>
<keyword evidence="3 5" id="KW-1133">Transmembrane helix</keyword>
<evidence type="ECO:0000256" key="5">
    <source>
        <dbReference type="SAM" id="Phobius"/>
    </source>
</evidence>
<dbReference type="InterPro" id="IPR051856">
    <property type="entry name" value="CSR-E3_Ligase_Protein"/>
</dbReference>
<feature type="transmembrane region" description="Helical" evidence="5">
    <location>
        <begin position="36"/>
        <end position="59"/>
    </location>
</feature>
<dbReference type="Proteomes" id="UP001652741">
    <property type="component" value="Chromosome ssa05"/>
</dbReference>
<evidence type="ECO:0000256" key="1">
    <source>
        <dbReference type="ARBA" id="ARBA00004141"/>
    </source>
</evidence>
<evidence type="ECO:0000313" key="8">
    <source>
        <dbReference type="RefSeq" id="XP_045574523.1"/>
    </source>
</evidence>
<sequence length="504" mass="57330">MMKTTCPQLKQTLYHSWSAAADLYTTNTRHCWRNRLVLLIICLTFSLVLSSILLLYLLYVLQYGLMVAAGIAGSCWVVVGASLFLSKRVRCFGVLFVLSCGMRQGRNILITAGTSLVVLKNIQNTLENITGLSRSMVCNLQAKRVSINTTPLCNYVRMLRWVGNVLRAFTDFGVAELVSDLEVTSRGDSEKLRERLVEAERTLNGTAKSIWAAVDTLSSVGQRLFPAFSFLLLMGFTVLHLRRYCHNKKYENVYITRTFINFDEKQKAEGRRPVLPLTPKEARRYITIPSPGLSATEGKAMLKFSFPVFTHCLAWVLFIGVDVLMFWFVEVIRTRLHELEPFHVPLIMNINEEMTVIGVPISEEIDSRDFSYQVSIFEKSCLPKPRLVIYDSILPLVVLLAALLSMALLSAKLTQIRLMVCEQFFSTNAEERVEFLHAKILKKRSRKEGNRIAEESSLRSLIKKISGVQYSTDHRRMTPFSKQARLSAATGRSERRPFLKKCEL</sequence>
<protein>
    <submittedName>
        <fullName evidence="8">Dendritic cell-specific transmembrane protein isoform X1</fullName>
    </submittedName>
</protein>
<keyword evidence="7" id="KW-1185">Reference proteome</keyword>